<dbReference type="Gene3D" id="3.55.30.10">
    <property type="entry name" value="Hsp33 domain"/>
    <property type="match status" value="1"/>
</dbReference>
<evidence type="ECO:0000256" key="1">
    <source>
        <dbReference type="HAMAP-Rule" id="MF_00117"/>
    </source>
</evidence>
<dbReference type="NCBIfam" id="NF001033">
    <property type="entry name" value="PRK00114.1"/>
    <property type="match status" value="1"/>
</dbReference>
<keyword evidence="1" id="KW-0862">Zinc</keyword>
<dbReference type="HAMAP" id="MF_00117">
    <property type="entry name" value="HslO"/>
    <property type="match status" value="1"/>
</dbReference>
<dbReference type="GO" id="GO:0042026">
    <property type="term" value="P:protein refolding"/>
    <property type="evidence" value="ECO:0007669"/>
    <property type="project" value="TreeGrafter"/>
</dbReference>
<dbReference type="InterPro" id="IPR000397">
    <property type="entry name" value="Heat_shock_Hsp33"/>
</dbReference>
<dbReference type="GO" id="GO:0051082">
    <property type="term" value="F:unfolded protein binding"/>
    <property type="evidence" value="ECO:0007669"/>
    <property type="project" value="UniProtKB-UniRule"/>
</dbReference>
<sequence>MEIKMADKLIRVTTMDGNFRAIAVDATEMMQAAAKFHDASPLGVEILGRALIGSLLVANAVLKGEERLAVAIDGHGPAGKIVVEASATGDVRGYVTNPQVTLPNLTTEQSAVASAVGTDGFLQVTKEIDFGEPFTGSVQLVTGEIADDFTYYMAKSEQIPSAVALSVKVDDQGQVLAAGGFIISTLPDADDDAIQKLEANLATFPNISAQLLDGYTPYTILEELFGHETIKLLSETDLGLFPEITKSEYGRMVETLPLEQLQAMMREDHGINIIDRFTGKEIDFNEAELASIIAIKQNEAE</sequence>
<comment type="PTM">
    <text evidence="1">Under oxidizing conditions two disulfide bonds are formed involving the reactive cysteines. Under reducing conditions zinc is bound to the reactive cysteines and the protein is inactive.</text>
</comment>
<dbReference type="eggNOG" id="COG1281">
    <property type="taxonomic scope" value="Bacteria"/>
</dbReference>
<keyword evidence="3" id="KW-1185">Reference proteome</keyword>
<dbReference type="InterPro" id="IPR016153">
    <property type="entry name" value="Heat_shock_Hsp33_N"/>
</dbReference>
<dbReference type="SUPFAM" id="SSF64397">
    <property type="entry name" value="Hsp33 domain"/>
    <property type="match status" value="1"/>
</dbReference>
<dbReference type="GO" id="GO:0044183">
    <property type="term" value="F:protein folding chaperone"/>
    <property type="evidence" value="ECO:0007669"/>
    <property type="project" value="TreeGrafter"/>
</dbReference>
<comment type="similarity">
    <text evidence="1">Belongs to the HSP33 family.</text>
</comment>
<gene>
    <name evidence="2" type="primary">hsp33</name>
    <name evidence="1" type="synonym">hslO</name>
    <name evidence="2" type="ORF">WOSG25_150020</name>
</gene>
<comment type="subcellular location">
    <subcellularLocation>
        <location evidence="1">Cytoplasm</location>
    </subcellularLocation>
</comment>
<proteinExistence type="inferred from homology"/>
<dbReference type="AlphaFoldDB" id="A0A069D2X3"/>
<name>A0A069D2X3_WEIOS</name>
<dbReference type="PIRSF" id="PIRSF005261">
    <property type="entry name" value="Heat_shock_Hsp33"/>
    <property type="match status" value="1"/>
</dbReference>
<evidence type="ECO:0000313" key="3">
    <source>
        <dbReference type="Proteomes" id="UP000030643"/>
    </source>
</evidence>
<protein>
    <recommendedName>
        <fullName evidence="1">33 kDa chaperonin</fullName>
    </recommendedName>
    <alternativeName>
        <fullName evidence="1">Heat shock protein 33 homolog</fullName>
        <shortName evidence="1">HSP33</shortName>
    </alternativeName>
</protein>
<comment type="caution">
    <text evidence="1">Lacks conserved residue(s) required for the propagation of feature annotation.</text>
</comment>
<accession>A0A069D2X3</accession>
<keyword evidence="2" id="KW-0346">Stress response</keyword>
<dbReference type="PANTHER" id="PTHR30111">
    <property type="entry name" value="33 KDA CHAPERONIN"/>
    <property type="match status" value="1"/>
</dbReference>
<evidence type="ECO:0000313" key="2">
    <source>
        <dbReference type="EMBL" id="GAK31751.1"/>
    </source>
</evidence>
<dbReference type="Pfam" id="PF01430">
    <property type="entry name" value="HSP33"/>
    <property type="match status" value="1"/>
</dbReference>
<keyword evidence="1" id="KW-0676">Redox-active center</keyword>
<dbReference type="EMBL" id="DF820498">
    <property type="protein sequence ID" value="GAK31751.1"/>
    <property type="molecule type" value="Genomic_DNA"/>
</dbReference>
<keyword evidence="1" id="KW-1015">Disulfide bond</keyword>
<comment type="function">
    <text evidence="1">Redox regulated molecular chaperone. Protects both thermally unfolding and oxidatively damaged proteins from irreversible aggregation. Plays an important role in the bacterial defense system toward oxidative stress.</text>
</comment>
<dbReference type="Proteomes" id="UP000030643">
    <property type="component" value="Unassembled WGS sequence"/>
</dbReference>
<keyword evidence="1" id="KW-0963">Cytoplasm</keyword>
<dbReference type="CDD" id="cd00498">
    <property type="entry name" value="Hsp33"/>
    <property type="match status" value="1"/>
</dbReference>
<organism evidence="2 3">
    <name type="scientific">Weissella oryzae (strain DSM 25784 / JCM 18191 / LMG 30913 / SG25)</name>
    <dbReference type="NCBI Taxonomy" id="1329250"/>
    <lineage>
        <taxon>Bacteria</taxon>
        <taxon>Bacillati</taxon>
        <taxon>Bacillota</taxon>
        <taxon>Bacilli</taxon>
        <taxon>Lactobacillales</taxon>
        <taxon>Lactobacillaceae</taxon>
        <taxon>Weissella</taxon>
    </lineage>
</organism>
<keyword evidence="1" id="KW-0143">Chaperone</keyword>
<dbReference type="PANTHER" id="PTHR30111:SF1">
    <property type="entry name" value="33 KDA CHAPERONIN"/>
    <property type="match status" value="1"/>
</dbReference>
<reference evidence="3" key="1">
    <citation type="journal article" date="2014" name="Genome Announc.">
        <title>Draft genome sequence of Weissella oryzae SG25T, isolated from fermented rice grains.</title>
        <authorList>
            <person name="Tanizawa Y."/>
            <person name="Fujisawa T."/>
            <person name="Mochizuki T."/>
            <person name="Kaminuma E."/>
            <person name="Suzuki Y."/>
            <person name="Nakamura Y."/>
            <person name="Tohno M."/>
        </authorList>
    </citation>
    <scope>NUCLEOTIDE SEQUENCE [LARGE SCALE GENOMIC DNA]</scope>
    <source>
        <strain evidence="3">DSM 25784 / JCM 18191 / LMG 30913 / SG25</strain>
    </source>
</reference>
<dbReference type="STRING" id="1329250.WOSG25_150020"/>
<dbReference type="GO" id="GO:0005737">
    <property type="term" value="C:cytoplasm"/>
    <property type="evidence" value="ECO:0007669"/>
    <property type="project" value="UniProtKB-SubCell"/>
</dbReference>